<dbReference type="EMBL" id="PKGZ01000005">
    <property type="protein sequence ID" value="PKY91106.1"/>
    <property type="molecule type" value="Genomic_DNA"/>
</dbReference>
<keyword evidence="2" id="KW-0732">Signal</keyword>
<dbReference type="STRING" id="87541.AWM71_04165"/>
<keyword evidence="6" id="KW-1185">Reference proteome</keyword>
<evidence type="ECO:0000256" key="2">
    <source>
        <dbReference type="SAM" id="SignalP"/>
    </source>
</evidence>
<dbReference type="AlphaFoldDB" id="A0A0X8F838"/>
<dbReference type="Proteomes" id="UP000234775">
    <property type="component" value="Unassembled WGS sequence"/>
</dbReference>
<organism evidence="4 6">
    <name type="scientific">Aerococcus christensenii</name>
    <dbReference type="NCBI Taxonomy" id="87541"/>
    <lineage>
        <taxon>Bacteria</taxon>
        <taxon>Bacillati</taxon>
        <taxon>Bacillota</taxon>
        <taxon>Bacilli</taxon>
        <taxon>Lactobacillales</taxon>
        <taxon>Aerococcaceae</taxon>
        <taxon>Aerococcus</taxon>
    </lineage>
</organism>
<proteinExistence type="predicted"/>
<dbReference type="EMBL" id="LSCQ01000011">
    <property type="protein sequence ID" value="KXB38135.1"/>
    <property type="molecule type" value="Genomic_DNA"/>
</dbReference>
<sequence>MKTATKIGLLALGSAAAMVAIVAMTLHEEDNQERLSQALEDLSDRMQKEKKRLTEKVERLDLPNFFE</sequence>
<dbReference type="PATRIC" id="fig|87541.4.peg.128"/>
<evidence type="ECO:0000313" key="5">
    <source>
        <dbReference type="Proteomes" id="UP000070422"/>
    </source>
</evidence>
<dbReference type="KEGG" id="acg:AWM71_04165"/>
<feature type="signal peptide" evidence="2">
    <location>
        <begin position="1"/>
        <end position="19"/>
    </location>
</feature>
<reference evidence="3 5" key="1">
    <citation type="submission" date="2016-01" db="EMBL/GenBank/DDBJ databases">
        <authorList>
            <person name="Oliw E.H."/>
        </authorList>
    </citation>
    <scope>NUCLEOTIDE SEQUENCE [LARGE SCALE GENOMIC DNA]</scope>
    <source>
        <strain evidence="3 5">KA00635</strain>
    </source>
</reference>
<reference evidence="4 6" key="2">
    <citation type="submission" date="2017-12" db="EMBL/GenBank/DDBJ databases">
        <title>Phylogenetic diversity of female urinary microbiome.</title>
        <authorList>
            <person name="Thomas-White K."/>
            <person name="Wolfe A.J."/>
        </authorList>
    </citation>
    <scope>NUCLEOTIDE SEQUENCE [LARGE SCALE GENOMIC DNA]</scope>
    <source>
        <strain evidence="4 6">UMB0844</strain>
    </source>
</reference>
<dbReference type="Proteomes" id="UP000070422">
    <property type="component" value="Unassembled WGS sequence"/>
</dbReference>
<name>A0A0X8F838_9LACT</name>
<feature type="coiled-coil region" evidence="1">
    <location>
        <begin position="32"/>
        <end position="59"/>
    </location>
</feature>
<keyword evidence="1" id="KW-0175">Coiled coil</keyword>
<protein>
    <recommendedName>
        <fullName evidence="7">DUF3042 domain-containing protein</fullName>
    </recommendedName>
</protein>
<evidence type="ECO:0000313" key="3">
    <source>
        <dbReference type="EMBL" id="KXB38135.1"/>
    </source>
</evidence>
<evidence type="ECO:0000256" key="1">
    <source>
        <dbReference type="SAM" id="Coils"/>
    </source>
</evidence>
<evidence type="ECO:0008006" key="7">
    <source>
        <dbReference type="Google" id="ProtNLM"/>
    </source>
</evidence>
<feature type="chain" id="PRO_5038292099" description="DUF3042 domain-containing protein" evidence="2">
    <location>
        <begin position="20"/>
        <end position="67"/>
    </location>
</feature>
<evidence type="ECO:0000313" key="4">
    <source>
        <dbReference type="EMBL" id="PKY91106.1"/>
    </source>
</evidence>
<comment type="caution">
    <text evidence="4">The sequence shown here is derived from an EMBL/GenBank/DDBJ whole genome shotgun (WGS) entry which is preliminary data.</text>
</comment>
<gene>
    <name evidence="4" type="ORF">CYJ27_06620</name>
    <name evidence="3" type="ORF">HMPREF3187_00127</name>
</gene>
<accession>A0A0X8F838</accession>
<dbReference type="RefSeq" id="WP_060776784.1">
    <property type="nucleotide sequence ID" value="NZ_CP014159.1"/>
</dbReference>
<evidence type="ECO:0000313" key="6">
    <source>
        <dbReference type="Proteomes" id="UP000234775"/>
    </source>
</evidence>